<dbReference type="GO" id="GO:0006493">
    <property type="term" value="P:protein O-linked glycosylation"/>
    <property type="evidence" value="ECO:0007669"/>
    <property type="project" value="TreeGrafter"/>
</dbReference>
<keyword evidence="9" id="KW-1185">Reference proteome</keyword>
<evidence type="ECO:0000256" key="4">
    <source>
        <dbReference type="ARBA" id="ARBA00022679"/>
    </source>
</evidence>
<proteinExistence type="inferred from homology"/>
<evidence type="ECO:0000313" key="8">
    <source>
        <dbReference type="EMBL" id="QLL30631.1"/>
    </source>
</evidence>
<sequence length="425" mass="50109">MKEQANGFNPEHCRVYGKLFGPMNRVLVNLGGWRRLAHRRYLRLLVAVAILSPLIFYCLHGSSILSENDLNENQGLQSVDVGRPKIYESTSGKGNDILLTLVRNSELIDMIDTIERFERSFNSKYHYQWWFMNDEEFTEKFKEEVSSRVSGGARFIKVPGEMWTYPANIDKEKAAASREDYSKKKVMYGESESYRFMCRFNSGLFYKLNELRDVEYYWRIEPGVHFDCGITYDVFQYMRQNNKLYAFNMALQEDVRTIPSLWNTTIEFFKKNPQYLADKNNAEFVTDDGGSSYNLCHFWSNFEIANLRFYRSDAYDKYFQYLDDKGGFFYERWGDAPVHTLAASFMLPVDSLHFVANTGYMHNPNQDCPVDEEVRDILHCDCNPRKDFTWHKWSCVSKFFDVNNYPRPTSVANLKEYYPYVLENT</sequence>
<evidence type="ECO:0000256" key="2">
    <source>
        <dbReference type="ARBA" id="ARBA00007677"/>
    </source>
</evidence>
<comment type="subcellular location">
    <subcellularLocation>
        <location evidence="1">Membrane</location>
        <topology evidence="1">Single-pass type II membrane protein</topology>
    </subcellularLocation>
</comment>
<evidence type="ECO:0000313" key="9">
    <source>
        <dbReference type="Proteomes" id="UP000515788"/>
    </source>
</evidence>
<dbReference type="InterPro" id="IPR002685">
    <property type="entry name" value="Glyco_trans_15"/>
</dbReference>
<gene>
    <name evidence="8" type="ORF">HG536_0A04480</name>
</gene>
<dbReference type="PANTHER" id="PTHR31121">
    <property type="entry name" value="ALPHA-1,2 MANNOSYLTRANSFERASE KTR1"/>
    <property type="match status" value="1"/>
</dbReference>
<evidence type="ECO:0000256" key="1">
    <source>
        <dbReference type="ARBA" id="ARBA00004606"/>
    </source>
</evidence>
<keyword evidence="5" id="KW-0735">Signal-anchor</keyword>
<evidence type="ECO:0008006" key="10">
    <source>
        <dbReference type="Google" id="ProtNLM"/>
    </source>
</evidence>
<dbReference type="GO" id="GO:0000032">
    <property type="term" value="P:cell wall mannoprotein biosynthetic process"/>
    <property type="evidence" value="ECO:0007669"/>
    <property type="project" value="TreeGrafter"/>
</dbReference>
<keyword evidence="7" id="KW-1133">Transmembrane helix</keyword>
<name>A0A7G3ZAU5_9SACH</name>
<evidence type="ECO:0000256" key="7">
    <source>
        <dbReference type="SAM" id="Phobius"/>
    </source>
</evidence>
<evidence type="ECO:0000256" key="6">
    <source>
        <dbReference type="PIRSR" id="PIRSR018153-1"/>
    </source>
</evidence>
<dbReference type="Gene3D" id="3.90.550.10">
    <property type="entry name" value="Spore Coat Polysaccharide Biosynthesis Protein SpsA, Chain A"/>
    <property type="match status" value="1"/>
</dbReference>
<keyword evidence="7" id="KW-0812">Transmembrane</keyword>
<dbReference type="GO" id="GO:0006487">
    <property type="term" value="P:protein N-linked glycosylation"/>
    <property type="evidence" value="ECO:0007669"/>
    <property type="project" value="TreeGrafter"/>
</dbReference>
<dbReference type="Pfam" id="PF01793">
    <property type="entry name" value="Glyco_transf_15"/>
    <property type="match status" value="1"/>
</dbReference>
<dbReference type="AlphaFoldDB" id="A0A7G3ZAU5"/>
<keyword evidence="7" id="KW-0472">Membrane</keyword>
<organism evidence="8 9">
    <name type="scientific">Torulaspora globosa</name>
    <dbReference type="NCBI Taxonomy" id="48254"/>
    <lineage>
        <taxon>Eukaryota</taxon>
        <taxon>Fungi</taxon>
        <taxon>Dikarya</taxon>
        <taxon>Ascomycota</taxon>
        <taxon>Saccharomycotina</taxon>
        <taxon>Saccharomycetes</taxon>
        <taxon>Saccharomycetales</taxon>
        <taxon>Saccharomycetaceae</taxon>
        <taxon>Torulaspora</taxon>
    </lineage>
</organism>
<dbReference type="FunFam" id="3.90.550.10:FF:000051">
    <property type="entry name" value="Alpha-1,2-mannosyltransferase (Ktr4)"/>
    <property type="match status" value="1"/>
</dbReference>
<dbReference type="GO" id="GO:0005794">
    <property type="term" value="C:Golgi apparatus"/>
    <property type="evidence" value="ECO:0007669"/>
    <property type="project" value="TreeGrafter"/>
</dbReference>
<feature type="transmembrane region" description="Helical" evidence="7">
    <location>
        <begin position="44"/>
        <end position="65"/>
    </location>
</feature>
<dbReference type="PIRSF" id="PIRSF018153">
    <property type="entry name" value="Glyco_trans_15"/>
    <property type="match status" value="1"/>
</dbReference>
<dbReference type="GeneID" id="59323728"/>
<dbReference type="InterPro" id="IPR029044">
    <property type="entry name" value="Nucleotide-diphossugar_trans"/>
</dbReference>
<dbReference type="Proteomes" id="UP000515788">
    <property type="component" value="Chromosome 1"/>
</dbReference>
<keyword evidence="3" id="KW-0328">Glycosyltransferase</keyword>
<dbReference type="RefSeq" id="XP_037137306.1">
    <property type="nucleotide sequence ID" value="XM_037281411.1"/>
</dbReference>
<evidence type="ECO:0000256" key="3">
    <source>
        <dbReference type="ARBA" id="ARBA00022676"/>
    </source>
</evidence>
<dbReference type="SUPFAM" id="SSF53448">
    <property type="entry name" value="Nucleotide-diphospho-sugar transferases"/>
    <property type="match status" value="1"/>
</dbReference>
<evidence type="ECO:0000256" key="5">
    <source>
        <dbReference type="ARBA" id="ARBA00022968"/>
    </source>
</evidence>
<dbReference type="KEGG" id="tgb:HG536_0A04480"/>
<protein>
    <recommendedName>
        <fullName evidence="10">Glycosyltransferase family 15 protein</fullName>
    </recommendedName>
</protein>
<dbReference type="EMBL" id="CP059246">
    <property type="protein sequence ID" value="QLL30631.1"/>
    <property type="molecule type" value="Genomic_DNA"/>
</dbReference>
<keyword evidence="4" id="KW-0808">Transferase</keyword>
<accession>A0A7G3ZAU5</accession>
<dbReference type="OrthoDB" id="439943at2759"/>
<dbReference type="PANTHER" id="PTHR31121:SF6">
    <property type="entry name" value="ALPHA-1,2 MANNOSYLTRANSFERASE KTR1"/>
    <property type="match status" value="1"/>
</dbReference>
<dbReference type="GO" id="GO:0000026">
    <property type="term" value="F:alpha-1,2-mannosyltransferase activity"/>
    <property type="evidence" value="ECO:0007669"/>
    <property type="project" value="TreeGrafter"/>
</dbReference>
<feature type="active site" description="Nucleophile" evidence="6">
    <location>
        <position position="303"/>
    </location>
</feature>
<reference evidence="8 9" key="1">
    <citation type="submission" date="2020-06" db="EMBL/GenBank/DDBJ databases">
        <title>The yeast mating-type switching endonuclease HO is a domesticated member of an unorthodox homing genetic element family.</title>
        <authorList>
            <person name="Coughlan A.Y."/>
            <person name="Lombardi L."/>
            <person name="Braun-Galleani S."/>
            <person name="Martos A.R."/>
            <person name="Galeote V."/>
            <person name="Bigey F."/>
            <person name="Dequin S."/>
            <person name="Byrne K.P."/>
            <person name="Wolfe K.H."/>
        </authorList>
    </citation>
    <scope>NUCLEOTIDE SEQUENCE [LARGE SCALE GENOMIC DNA]</scope>
    <source>
        <strain evidence="8 9">CBS764</strain>
    </source>
</reference>
<dbReference type="GO" id="GO:0016020">
    <property type="term" value="C:membrane"/>
    <property type="evidence" value="ECO:0007669"/>
    <property type="project" value="UniProtKB-SubCell"/>
</dbReference>
<comment type="similarity">
    <text evidence="2">Belongs to the glycosyltransferase 15 family.</text>
</comment>